<keyword evidence="1" id="KW-1133">Transmembrane helix</keyword>
<name>A0A5C5A302_9BACI</name>
<organism evidence="2 3">
    <name type="scientific">Bacillus tropicus</name>
    <dbReference type="NCBI Taxonomy" id="2026188"/>
    <lineage>
        <taxon>Bacteria</taxon>
        <taxon>Bacillati</taxon>
        <taxon>Bacillota</taxon>
        <taxon>Bacilli</taxon>
        <taxon>Bacillales</taxon>
        <taxon>Bacillaceae</taxon>
        <taxon>Bacillus</taxon>
        <taxon>Bacillus cereus group</taxon>
    </lineage>
</organism>
<proteinExistence type="predicted"/>
<keyword evidence="1" id="KW-0812">Transmembrane</keyword>
<evidence type="ECO:0000256" key="1">
    <source>
        <dbReference type="SAM" id="Phobius"/>
    </source>
</evidence>
<dbReference type="EMBL" id="VEPV01000008">
    <property type="protein sequence ID" value="TNP12701.1"/>
    <property type="molecule type" value="Genomic_DNA"/>
</dbReference>
<dbReference type="Proteomes" id="UP000312495">
    <property type="component" value="Unassembled WGS sequence"/>
</dbReference>
<sequence length="41" mass="4953">MISTEHSMHHDETMKKRYLFIMLIFLSVSSILNRKVKNLLF</sequence>
<protein>
    <submittedName>
        <fullName evidence="2">ABC transporter permease</fullName>
    </submittedName>
</protein>
<reference evidence="2 3" key="1">
    <citation type="submission" date="2019-06" db="EMBL/GenBank/DDBJ databases">
        <title>Biocontrol Bacillus strains from Vietnam.</title>
        <authorList>
            <person name="Borriss R."/>
            <person name="Lasch P."/>
            <person name="Thanh Tam L.T."/>
            <person name="Luong P.T."/>
            <person name="Phuong Thao L.T."/>
            <person name="Kim Chung L.T."/>
        </authorList>
    </citation>
    <scope>NUCLEOTIDE SEQUENCE [LARGE SCALE GENOMIC DNA]</scope>
    <source>
        <strain evidence="2 3">SN1</strain>
    </source>
</reference>
<comment type="caution">
    <text evidence="2">The sequence shown here is derived from an EMBL/GenBank/DDBJ whole genome shotgun (WGS) entry which is preliminary data.</text>
</comment>
<gene>
    <name evidence="2" type="ORF">FHY71_20540</name>
</gene>
<dbReference type="AlphaFoldDB" id="A0A5C5A302"/>
<accession>A0A5C5A302</accession>
<evidence type="ECO:0000313" key="3">
    <source>
        <dbReference type="Proteomes" id="UP000312495"/>
    </source>
</evidence>
<keyword evidence="1" id="KW-0472">Membrane</keyword>
<evidence type="ECO:0000313" key="2">
    <source>
        <dbReference type="EMBL" id="TNP12701.1"/>
    </source>
</evidence>
<feature type="transmembrane region" description="Helical" evidence="1">
    <location>
        <begin position="18"/>
        <end position="36"/>
    </location>
</feature>